<sequence>MSNVSALSHLHFYLWLQPLKTKEIENQNIFNKTIHEKQTAELTQTTKHKMLKRQIFALACSVYENLKQQRPQLILERYVW</sequence>
<proteinExistence type="predicted"/>
<dbReference type="Proteomes" id="UP000230069">
    <property type="component" value="Unassembled WGS sequence"/>
</dbReference>
<organism evidence="1 2">
    <name type="scientific">Aquilegia coerulea</name>
    <name type="common">Rocky mountain columbine</name>
    <dbReference type="NCBI Taxonomy" id="218851"/>
    <lineage>
        <taxon>Eukaryota</taxon>
        <taxon>Viridiplantae</taxon>
        <taxon>Streptophyta</taxon>
        <taxon>Embryophyta</taxon>
        <taxon>Tracheophyta</taxon>
        <taxon>Spermatophyta</taxon>
        <taxon>Magnoliopsida</taxon>
        <taxon>Ranunculales</taxon>
        <taxon>Ranunculaceae</taxon>
        <taxon>Thalictroideae</taxon>
        <taxon>Aquilegia</taxon>
    </lineage>
</organism>
<evidence type="ECO:0000313" key="2">
    <source>
        <dbReference type="Proteomes" id="UP000230069"/>
    </source>
</evidence>
<evidence type="ECO:0000313" key="1">
    <source>
        <dbReference type="EMBL" id="PIA43942.1"/>
    </source>
</evidence>
<keyword evidence="2" id="KW-1185">Reference proteome</keyword>
<dbReference type="EMBL" id="KZ305035">
    <property type="protein sequence ID" value="PIA43942.1"/>
    <property type="molecule type" value="Genomic_DNA"/>
</dbReference>
<dbReference type="InParanoid" id="A0A2G5DKD3"/>
<accession>A0A2G5DKD3</accession>
<dbReference type="AlphaFoldDB" id="A0A2G5DKD3"/>
<gene>
    <name evidence="1" type="ORF">AQUCO_01800178v1</name>
</gene>
<reference evidence="1 2" key="1">
    <citation type="submission" date="2017-09" db="EMBL/GenBank/DDBJ databases">
        <title>WGS assembly of Aquilegia coerulea Goldsmith.</title>
        <authorList>
            <person name="Hodges S."/>
            <person name="Kramer E."/>
            <person name="Nordborg M."/>
            <person name="Tomkins J."/>
            <person name="Borevitz J."/>
            <person name="Derieg N."/>
            <person name="Yan J."/>
            <person name="Mihaltcheva S."/>
            <person name="Hayes R.D."/>
            <person name="Rokhsar D."/>
        </authorList>
    </citation>
    <scope>NUCLEOTIDE SEQUENCE [LARGE SCALE GENOMIC DNA]</scope>
    <source>
        <strain evidence="2">cv. Goldsmith</strain>
    </source>
</reference>
<protein>
    <submittedName>
        <fullName evidence="1">Uncharacterized protein</fullName>
    </submittedName>
</protein>
<name>A0A2G5DKD3_AQUCA</name>